<dbReference type="RefSeq" id="WP_068631091.1">
    <property type="nucleotide sequence ID" value="NZ_LSZQ01000060.1"/>
</dbReference>
<dbReference type="STRING" id="1548207.AXK11_08135"/>
<dbReference type="Pfam" id="PF18765">
    <property type="entry name" value="Polbeta"/>
    <property type="match status" value="1"/>
</dbReference>
<protein>
    <recommendedName>
        <fullName evidence="1">Polymerase beta nucleotidyltransferase domain-containing protein</fullName>
    </recommendedName>
</protein>
<keyword evidence="3" id="KW-1185">Reference proteome</keyword>
<dbReference type="CDD" id="cd05403">
    <property type="entry name" value="NT_KNTase_like"/>
    <property type="match status" value="1"/>
</dbReference>
<gene>
    <name evidence="2" type="ORF">AXK11_08135</name>
</gene>
<reference evidence="3" key="1">
    <citation type="submission" date="2016-02" db="EMBL/GenBank/DDBJ databases">
        <authorList>
            <person name="Sanders J.G."/>
            <person name="Lin J.Y."/>
            <person name="Wertz J.T."/>
            <person name="Russell J.A."/>
            <person name="Moreau C.S."/>
            <person name="Powell S."/>
        </authorList>
    </citation>
    <scope>NUCLEOTIDE SEQUENCE [LARGE SCALE GENOMIC DNA]</scope>
    <source>
        <strain evidence="3">CAG34</strain>
    </source>
</reference>
<evidence type="ECO:0000259" key="1">
    <source>
        <dbReference type="Pfam" id="PF18765"/>
    </source>
</evidence>
<evidence type="ECO:0000313" key="3">
    <source>
        <dbReference type="Proteomes" id="UP000070058"/>
    </source>
</evidence>
<proteinExistence type="predicted"/>
<comment type="caution">
    <text evidence="2">The sequence shown here is derived from an EMBL/GenBank/DDBJ whole genome shotgun (WGS) entry which is preliminary data.</text>
</comment>
<dbReference type="Gene3D" id="3.30.460.10">
    <property type="entry name" value="Beta Polymerase, domain 2"/>
    <property type="match status" value="1"/>
</dbReference>
<accession>A0A139SJC0</accession>
<dbReference type="Proteomes" id="UP000070058">
    <property type="component" value="Unassembled WGS sequence"/>
</dbReference>
<dbReference type="InterPro" id="IPR041633">
    <property type="entry name" value="Polbeta"/>
</dbReference>
<dbReference type="InterPro" id="IPR043519">
    <property type="entry name" value="NT_sf"/>
</dbReference>
<sequence>MTREIDLKPEHLALVQAVLHAHLKDFPDARVWVFGSRANGRSHQRSDIDLAIDAGRGQPLPRPIFYALKQAFEDSDLPQMVDVVDTARITDDIFRKNLEKDALPLPLLSAA</sequence>
<dbReference type="AlphaFoldDB" id="A0A139SJC0"/>
<organism evidence="2 3">
    <name type="scientific">Cephaloticoccus primus</name>
    <dbReference type="NCBI Taxonomy" id="1548207"/>
    <lineage>
        <taxon>Bacteria</taxon>
        <taxon>Pseudomonadati</taxon>
        <taxon>Verrucomicrobiota</taxon>
        <taxon>Opitutia</taxon>
        <taxon>Opitutales</taxon>
        <taxon>Opitutaceae</taxon>
        <taxon>Cephaloticoccus</taxon>
    </lineage>
</organism>
<evidence type="ECO:0000313" key="2">
    <source>
        <dbReference type="EMBL" id="KXU34621.1"/>
    </source>
</evidence>
<dbReference type="OrthoDB" id="9808659at2"/>
<dbReference type="EMBL" id="LSZQ01000060">
    <property type="protein sequence ID" value="KXU34621.1"/>
    <property type="molecule type" value="Genomic_DNA"/>
</dbReference>
<feature type="domain" description="Polymerase beta nucleotidyltransferase" evidence="1">
    <location>
        <begin position="31"/>
        <end position="100"/>
    </location>
</feature>
<name>A0A139SJC0_9BACT</name>
<dbReference type="SUPFAM" id="SSF81301">
    <property type="entry name" value="Nucleotidyltransferase"/>
    <property type="match status" value="1"/>
</dbReference>